<keyword evidence="2" id="KW-1185">Reference proteome</keyword>
<dbReference type="PANTHER" id="PTHR24159">
    <property type="match status" value="1"/>
</dbReference>
<evidence type="ECO:0000313" key="1">
    <source>
        <dbReference type="EMBL" id="KAK8895386.1"/>
    </source>
</evidence>
<organism evidence="1 2">
    <name type="scientific">Tritrichomonas musculus</name>
    <dbReference type="NCBI Taxonomy" id="1915356"/>
    <lineage>
        <taxon>Eukaryota</taxon>
        <taxon>Metamonada</taxon>
        <taxon>Parabasalia</taxon>
        <taxon>Tritrichomonadida</taxon>
        <taxon>Tritrichomonadidae</taxon>
        <taxon>Tritrichomonas</taxon>
    </lineage>
</organism>
<dbReference type="PANTHER" id="PTHR24159:SF5">
    <property type="entry name" value="ANK_REP_REGION DOMAIN-CONTAINING PROTEIN"/>
    <property type="match status" value="1"/>
</dbReference>
<comment type="caution">
    <text evidence="1">The sequence shown here is derived from an EMBL/GenBank/DDBJ whole genome shotgun (WGS) entry which is preliminary data.</text>
</comment>
<gene>
    <name evidence="1" type="ORF">M9Y10_023849</name>
</gene>
<protein>
    <recommendedName>
        <fullName evidence="3">DUF3447 domain-containing protein</fullName>
    </recommendedName>
</protein>
<evidence type="ECO:0000313" key="2">
    <source>
        <dbReference type="Proteomes" id="UP001470230"/>
    </source>
</evidence>
<evidence type="ECO:0008006" key="3">
    <source>
        <dbReference type="Google" id="ProtNLM"/>
    </source>
</evidence>
<dbReference type="Proteomes" id="UP001470230">
    <property type="component" value="Unassembled WGS sequence"/>
</dbReference>
<dbReference type="SUPFAM" id="SSF48403">
    <property type="entry name" value="Ankyrin repeat"/>
    <property type="match status" value="1"/>
</dbReference>
<accession>A0ABR2KX50</accession>
<dbReference type="InterPro" id="IPR036770">
    <property type="entry name" value="Ankyrin_rpt-contain_sf"/>
</dbReference>
<reference evidence="1 2" key="1">
    <citation type="submission" date="2024-04" db="EMBL/GenBank/DDBJ databases">
        <title>Tritrichomonas musculus Genome.</title>
        <authorList>
            <person name="Alves-Ferreira E."/>
            <person name="Grigg M."/>
            <person name="Lorenzi H."/>
            <person name="Galac M."/>
        </authorList>
    </citation>
    <scope>NUCLEOTIDE SEQUENCE [LARGE SCALE GENOMIC DNA]</scope>
    <source>
        <strain evidence="1 2">EAF2021</strain>
    </source>
</reference>
<sequence>MEVSNYIQKNLDLYRYVLEFIDSENDDEEYQVFYQEFENANKDEIRLFVLLIAKICKNHFRCPHFFKKIESIILHFENQIKHIFTYAEIFDLFESNLRILLFLIQKNIFPPEEYYIQKRIEFDKEYQQIDSIEAFEEKRQIGENDSEICKLIRSDSVVDFIVYISQRNIKVSSQIPDSIYETNSFILKLRTTLIEYAAFFGSIEIFKYLRISKAEMSSSIWLYAIHGRNPEIIHILEEDKFPRNHQKCIEEAIKCHHNEIANYIQDNEKKFDDYSDSYNDNDSEYDYECKIDVPFGIRYYNFEFIHENFFSEKSSFYILCKFGYFSLARLYLESKGIDQSFLIDIDQYEFSNDYKSHSHLKCVENKETKEKCSIEVISI</sequence>
<name>A0ABR2KX50_9EUKA</name>
<dbReference type="EMBL" id="JAPFFF010000003">
    <property type="protein sequence ID" value="KAK8895386.1"/>
    <property type="molecule type" value="Genomic_DNA"/>
</dbReference>
<proteinExistence type="predicted"/>